<reference evidence="9" key="1">
    <citation type="submission" date="2023-01" db="EMBL/GenBank/DDBJ databases">
        <title>Draft genome sequence of Nocardiopsis sp. LSu2-4 isolated from halophytes.</title>
        <authorList>
            <person name="Duangmal K."/>
            <person name="Chantavorakit T."/>
        </authorList>
    </citation>
    <scope>NUCLEOTIDE SEQUENCE</scope>
    <source>
        <strain evidence="9">LSu2-4</strain>
    </source>
</reference>
<dbReference type="PROSITE" id="PS00216">
    <property type="entry name" value="SUGAR_TRANSPORT_1"/>
    <property type="match status" value="1"/>
</dbReference>
<evidence type="ECO:0000256" key="7">
    <source>
        <dbReference type="SAM" id="Phobius"/>
    </source>
</evidence>
<keyword evidence="2" id="KW-0813">Transport</keyword>
<protein>
    <submittedName>
        <fullName evidence="9">MFS transporter</fullName>
    </submittedName>
</protein>
<feature type="domain" description="Major facilitator superfamily (MFS) profile" evidence="8">
    <location>
        <begin position="25"/>
        <end position="433"/>
    </location>
</feature>
<evidence type="ECO:0000256" key="2">
    <source>
        <dbReference type="ARBA" id="ARBA00022448"/>
    </source>
</evidence>
<organism evidence="9 10">
    <name type="scientific">Nocardiopsis suaedae</name>
    <dbReference type="NCBI Taxonomy" id="3018444"/>
    <lineage>
        <taxon>Bacteria</taxon>
        <taxon>Bacillati</taxon>
        <taxon>Actinomycetota</taxon>
        <taxon>Actinomycetes</taxon>
        <taxon>Streptosporangiales</taxon>
        <taxon>Nocardiopsidaceae</taxon>
        <taxon>Nocardiopsis</taxon>
    </lineage>
</organism>
<feature type="transmembrane region" description="Helical" evidence="7">
    <location>
        <begin position="286"/>
        <end position="305"/>
    </location>
</feature>
<evidence type="ECO:0000313" key="10">
    <source>
        <dbReference type="Proteomes" id="UP001165685"/>
    </source>
</evidence>
<feature type="transmembrane region" description="Helical" evidence="7">
    <location>
        <begin position="98"/>
        <end position="116"/>
    </location>
</feature>
<feature type="transmembrane region" description="Helical" evidence="7">
    <location>
        <begin position="317"/>
        <end position="336"/>
    </location>
</feature>
<evidence type="ECO:0000256" key="1">
    <source>
        <dbReference type="ARBA" id="ARBA00004651"/>
    </source>
</evidence>
<keyword evidence="4 7" id="KW-0812">Transmembrane</keyword>
<comment type="subcellular location">
    <subcellularLocation>
        <location evidence="1">Cell membrane</location>
        <topology evidence="1">Multi-pass membrane protein</topology>
    </subcellularLocation>
</comment>
<feature type="transmembrane region" description="Helical" evidence="7">
    <location>
        <begin position="63"/>
        <end position="86"/>
    </location>
</feature>
<feature type="transmembrane region" description="Helical" evidence="7">
    <location>
        <begin position="197"/>
        <end position="216"/>
    </location>
</feature>
<dbReference type="InterPro" id="IPR005828">
    <property type="entry name" value="MFS_sugar_transport-like"/>
</dbReference>
<evidence type="ECO:0000313" key="9">
    <source>
        <dbReference type="EMBL" id="MDA2805158.1"/>
    </source>
</evidence>
<feature type="transmembrane region" description="Helical" evidence="7">
    <location>
        <begin position="163"/>
        <end position="185"/>
    </location>
</feature>
<keyword evidence="3" id="KW-1003">Cell membrane</keyword>
<keyword evidence="10" id="KW-1185">Reference proteome</keyword>
<dbReference type="RefSeq" id="WP_270677804.1">
    <property type="nucleotide sequence ID" value="NZ_JAQFWP010000017.1"/>
</dbReference>
<feature type="transmembrane region" description="Helical" evidence="7">
    <location>
        <begin position="411"/>
        <end position="431"/>
    </location>
</feature>
<feature type="transmembrane region" description="Helical" evidence="7">
    <location>
        <begin position="342"/>
        <end position="366"/>
    </location>
</feature>
<dbReference type="Proteomes" id="UP001165685">
    <property type="component" value="Unassembled WGS sequence"/>
</dbReference>
<evidence type="ECO:0000256" key="3">
    <source>
        <dbReference type="ARBA" id="ARBA00022475"/>
    </source>
</evidence>
<accession>A0ABT4TKC0</accession>
<proteinExistence type="predicted"/>
<feature type="transmembrane region" description="Helical" evidence="7">
    <location>
        <begin position="128"/>
        <end position="151"/>
    </location>
</feature>
<evidence type="ECO:0000256" key="4">
    <source>
        <dbReference type="ARBA" id="ARBA00022692"/>
    </source>
</evidence>
<dbReference type="CDD" id="cd17369">
    <property type="entry name" value="MFS_ShiA_like"/>
    <property type="match status" value="1"/>
</dbReference>
<keyword evidence="5 7" id="KW-1133">Transmembrane helix</keyword>
<sequence>MTTANPTPPTQAGATTAGPREMRRILASSFIGTAIEYYDFVLYATAASIVFDQVFFTGAGEGVALLLSFGTLAAGYLARPLGGLVFGHLGDRLGRKSTLIVTLVLMGVASVLIGLLPTPAQIGVAAPLLLVTLRVLQGVAVGGEWGGAMLLAFERAQKTKRGFAASFAYMGAPAGAIVATLVLSAASTLPHADFLAWGWRIPFLLSAVLVLVGLVIRLKVAESAVFTEAAGQAKAARAPVVEVVTKYWRSFLISVGTGIAGQAAQGLMGAWAISYAVRQAVLSPTSVLNVKALAGVCTIVMIIVAARLSDRIGRKRVMLGGMVGAAVLAFPILHLLESGQTWALFVALFLGLSVVQGFTAGPYGAFAAELYPTRIRYSGTSIGYQTASTLGAGFMPMLATGLVLAAGGSLWLVAVAWIALSAIGGIALLAAQEGKDKEIREIG</sequence>
<dbReference type="Pfam" id="PF00083">
    <property type="entry name" value="Sugar_tr"/>
    <property type="match status" value="1"/>
</dbReference>
<dbReference type="InterPro" id="IPR036259">
    <property type="entry name" value="MFS_trans_sf"/>
</dbReference>
<gene>
    <name evidence="9" type="ORF">O4U47_11610</name>
</gene>
<evidence type="ECO:0000259" key="8">
    <source>
        <dbReference type="PROSITE" id="PS50850"/>
    </source>
</evidence>
<keyword evidence="6 7" id="KW-0472">Membrane</keyword>
<evidence type="ECO:0000256" key="6">
    <source>
        <dbReference type="ARBA" id="ARBA00023136"/>
    </source>
</evidence>
<feature type="transmembrane region" description="Helical" evidence="7">
    <location>
        <begin position="387"/>
        <end position="405"/>
    </location>
</feature>
<name>A0ABT4TKC0_9ACTN</name>
<dbReference type="InterPro" id="IPR020846">
    <property type="entry name" value="MFS_dom"/>
</dbReference>
<feature type="transmembrane region" description="Helical" evidence="7">
    <location>
        <begin position="30"/>
        <end position="51"/>
    </location>
</feature>
<feature type="transmembrane region" description="Helical" evidence="7">
    <location>
        <begin position="251"/>
        <end position="274"/>
    </location>
</feature>
<dbReference type="InterPro" id="IPR005829">
    <property type="entry name" value="Sugar_transporter_CS"/>
</dbReference>
<dbReference type="PANTHER" id="PTHR43045:SF1">
    <property type="entry name" value="SHIKIMATE TRANSPORTER"/>
    <property type="match status" value="1"/>
</dbReference>
<evidence type="ECO:0000256" key="5">
    <source>
        <dbReference type="ARBA" id="ARBA00022989"/>
    </source>
</evidence>
<dbReference type="PANTHER" id="PTHR43045">
    <property type="entry name" value="SHIKIMATE TRANSPORTER"/>
    <property type="match status" value="1"/>
</dbReference>
<dbReference type="PROSITE" id="PS50850">
    <property type="entry name" value="MFS"/>
    <property type="match status" value="1"/>
</dbReference>
<dbReference type="EMBL" id="JAQFWP010000017">
    <property type="protein sequence ID" value="MDA2805158.1"/>
    <property type="molecule type" value="Genomic_DNA"/>
</dbReference>
<dbReference type="Gene3D" id="1.20.1250.20">
    <property type="entry name" value="MFS general substrate transporter like domains"/>
    <property type="match status" value="2"/>
</dbReference>
<comment type="caution">
    <text evidence="9">The sequence shown here is derived from an EMBL/GenBank/DDBJ whole genome shotgun (WGS) entry which is preliminary data.</text>
</comment>
<dbReference type="PROSITE" id="PS00217">
    <property type="entry name" value="SUGAR_TRANSPORT_2"/>
    <property type="match status" value="1"/>
</dbReference>
<dbReference type="SUPFAM" id="SSF103473">
    <property type="entry name" value="MFS general substrate transporter"/>
    <property type="match status" value="1"/>
</dbReference>